<accession>A0A7J6N085</accession>
<evidence type="ECO:0000313" key="3">
    <source>
        <dbReference type="Proteomes" id="UP000591131"/>
    </source>
</evidence>
<reference evidence="2 3" key="1">
    <citation type="submission" date="2020-04" db="EMBL/GenBank/DDBJ databases">
        <title>Perkinsus chesapeaki whole genome sequence.</title>
        <authorList>
            <person name="Bogema D.R."/>
        </authorList>
    </citation>
    <scope>NUCLEOTIDE SEQUENCE [LARGE SCALE GENOMIC DNA]</scope>
    <source>
        <strain evidence="2">ATCC PRA-425</strain>
    </source>
</reference>
<evidence type="ECO:0000313" key="2">
    <source>
        <dbReference type="EMBL" id="KAF4676870.1"/>
    </source>
</evidence>
<protein>
    <submittedName>
        <fullName evidence="2">Uncharacterized protein</fullName>
    </submittedName>
</protein>
<dbReference type="Proteomes" id="UP000591131">
    <property type="component" value="Unassembled WGS sequence"/>
</dbReference>
<feature type="signal peptide" evidence="1">
    <location>
        <begin position="1"/>
        <end position="18"/>
    </location>
</feature>
<sequence length="283" mass="32320">MYTLSIITVLTILPVSYSTATTDGRIPVAGRIYQGTYSSPRNGNNLTTVVTFADNDYALKMDFWRQNELNVEDGTPRMSAHFDFKATNIKPDNKRKGAPNVFVLSQELSPTRVELLKSRLGKSRSDVIKEFNEKFGDILHAQEDDFKELLYEPHLREAKSDRVVGDKDMSIMIGFDTAGGAVKIDFWHGQLPSIDYNEPDMSCFFACTLLHSHNPKVIELRERRGWQDRYKMEQFNNKFGSILVAGPNDFNKLLYEPSLPRMPKSDRIRLDIDGNVLDLVRCD</sequence>
<dbReference type="EMBL" id="JAAPAO010000026">
    <property type="protein sequence ID" value="KAF4676870.1"/>
    <property type="molecule type" value="Genomic_DNA"/>
</dbReference>
<proteinExistence type="predicted"/>
<evidence type="ECO:0000256" key="1">
    <source>
        <dbReference type="SAM" id="SignalP"/>
    </source>
</evidence>
<dbReference type="AlphaFoldDB" id="A0A7J6N085"/>
<name>A0A7J6N085_PERCH</name>
<feature type="chain" id="PRO_5029568505" evidence="1">
    <location>
        <begin position="19"/>
        <end position="283"/>
    </location>
</feature>
<gene>
    <name evidence="2" type="ORF">FOL47_004573</name>
</gene>
<comment type="caution">
    <text evidence="2">The sequence shown here is derived from an EMBL/GenBank/DDBJ whole genome shotgun (WGS) entry which is preliminary data.</text>
</comment>
<organism evidence="2 3">
    <name type="scientific">Perkinsus chesapeaki</name>
    <name type="common">Clam parasite</name>
    <name type="synonym">Perkinsus andrewsi</name>
    <dbReference type="NCBI Taxonomy" id="330153"/>
    <lineage>
        <taxon>Eukaryota</taxon>
        <taxon>Sar</taxon>
        <taxon>Alveolata</taxon>
        <taxon>Perkinsozoa</taxon>
        <taxon>Perkinsea</taxon>
        <taxon>Perkinsida</taxon>
        <taxon>Perkinsidae</taxon>
        <taxon>Perkinsus</taxon>
    </lineage>
</organism>
<keyword evidence="1" id="KW-0732">Signal</keyword>
<keyword evidence="3" id="KW-1185">Reference proteome</keyword>